<sequence>MPLDLYRRVAAPLLGRMDPEQAHRIAILAMQSPLIPLFTPPSQPELAVSLWNRTFPNPVGLAAGFDKNGKVADAMLRMGFGFVEIGGVTPRPQDGNPKPRLFRLPEDGAIINRMGFNNDGMHVVRQRLARLRKGKQTLHGLIGVNLGKNKDTTDPADDYVKGAAAFAGLADFLVINVSSPNTPGLRALQERKHLEHIVSSVQRTLEQDTNSTPLLLKIAPDLEEMDEVELAALACDNGIDGLVVANTTLARPDTLTGQARHEAGGLSGRPLRTASTALLRRMYRLTKGGIPLIGVGGIGSGADAWEKIKAGASLIQLYTALVYQGPSLVQQIRDDLLLLAKREGFHSVAEAVGADHHS</sequence>
<dbReference type="InterPro" id="IPR005720">
    <property type="entry name" value="Dihydroorotate_DH_cat"/>
</dbReference>
<dbReference type="UniPathway" id="UPA00070">
    <property type="reaction ID" value="UER00946"/>
</dbReference>
<keyword evidence="6 11" id="KW-0288">FMN</keyword>
<dbReference type="PROSITE" id="PS00912">
    <property type="entry name" value="DHODEHASE_2"/>
    <property type="match status" value="1"/>
</dbReference>
<evidence type="ECO:0000313" key="14">
    <source>
        <dbReference type="Proteomes" id="UP000076066"/>
    </source>
</evidence>
<keyword evidence="9 11" id="KW-0472">Membrane</keyword>
<evidence type="ECO:0000256" key="3">
    <source>
        <dbReference type="ARBA" id="ARBA00005161"/>
    </source>
</evidence>
<evidence type="ECO:0000256" key="5">
    <source>
        <dbReference type="ARBA" id="ARBA00022630"/>
    </source>
</evidence>
<dbReference type="EMBL" id="CP014525">
    <property type="protein sequence ID" value="AMW33916.1"/>
    <property type="molecule type" value="Genomic_DNA"/>
</dbReference>
<dbReference type="InterPro" id="IPR050074">
    <property type="entry name" value="DHO_dehydrogenase"/>
</dbReference>
<evidence type="ECO:0000256" key="11">
    <source>
        <dbReference type="HAMAP-Rule" id="MF_00225"/>
    </source>
</evidence>
<feature type="binding site" evidence="11">
    <location>
        <position position="268"/>
    </location>
    <ligand>
        <name>FMN</name>
        <dbReference type="ChEBI" id="CHEBI:58210"/>
    </ligand>
</feature>
<dbReference type="PANTHER" id="PTHR48109:SF4">
    <property type="entry name" value="DIHYDROOROTATE DEHYDROGENASE (QUINONE), MITOCHONDRIAL"/>
    <property type="match status" value="1"/>
</dbReference>
<evidence type="ECO:0000256" key="9">
    <source>
        <dbReference type="ARBA" id="ARBA00023136"/>
    </source>
</evidence>
<evidence type="ECO:0000256" key="2">
    <source>
        <dbReference type="ARBA" id="ARBA00004370"/>
    </source>
</evidence>
<feature type="binding site" evidence="11">
    <location>
        <begin position="112"/>
        <end position="116"/>
    </location>
    <ligand>
        <name>substrate</name>
    </ligand>
</feature>
<dbReference type="OrthoDB" id="9802377at2"/>
<dbReference type="GeneID" id="53315659"/>
<keyword evidence="11" id="KW-1003">Cell membrane</keyword>
<dbReference type="SUPFAM" id="SSF51395">
    <property type="entry name" value="FMN-linked oxidoreductases"/>
    <property type="match status" value="1"/>
</dbReference>
<dbReference type="Gene3D" id="3.20.20.70">
    <property type="entry name" value="Aldolase class I"/>
    <property type="match status" value="1"/>
</dbReference>
<feature type="domain" description="Dihydroorotate dehydrogenase catalytic" evidence="12">
    <location>
        <begin position="46"/>
        <end position="336"/>
    </location>
</feature>
<evidence type="ECO:0000256" key="1">
    <source>
        <dbReference type="ARBA" id="ARBA00003125"/>
    </source>
</evidence>
<keyword evidence="5 11" id="KW-0285">Flavoprotein</keyword>
<feature type="binding site" evidence="11">
    <location>
        <position position="217"/>
    </location>
    <ligand>
        <name>FMN</name>
        <dbReference type="ChEBI" id="CHEBI:58210"/>
    </ligand>
</feature>
<dbReference type="KEGG" id="hjo:AY555_00590"/>
<dbReference type="GO" id="GO:0005737">
    <property type="term" value="C:cytoplasm"/>
    <property type="evidence" value="ECO:0007669"/>
    <property type="project" value="InterPro"/>
</dbReference>
<protein>
    <recommendedName>
        <fullName evidence="11">Dihydroorotate dehydrogenase (quinone)</fullName>
        <ecNumber evidence="11">1.3.5.2</ecNumber>
    </recommendedName>
    <alternativeName>
        <fullName evidence="11">DHOdehase</fullName>
        <shortName evidence="11">DHOD</shortName>
        <shortName evidence="11">DHODase</shortName>
    </alternativeName>
    <alternativeName>
        <fullName evidence="11">Dihydroorotate oxidase</fullName>
    </alternativeName>
</protein>
<feature type="binding site" evidence="11">
    <location>
        <begin position="63"/>
        <end position="67"/>
    </location>
    <ligand>
        <name>FMN</name>
        <dbReference type="ChEBI" id="CHEBI:58210"/>
    </ligand>
</feature>
<dbReference type="GO" id="GO:0006207">
    <property type="term" value="P:'de novo' pyrimidine nucleobase biosynthetic process"/>
    <property type="evidence" value="ECO:0007669"/>
    <property type="project" value="UniProtKB-UniRule"/>
</dbReference>
<gene>
    <name evidence="11" type="primary">pyrD</name>
    <name evidence="13" type="ORF">AY555_00590</name>
</gene>
<evidence type="ECO:0000256" key="7">
    <source>
        <dbReference type="ARBA" id="ARBA00022975"/>
    </source>
</evidence>
<proteinExistence type="inferred from homology"/>
<dbReference type="Proteomes" id="UP000076066">
    <property type="component" value="Chromosome"/>
</dbReference>
<dbReference type="NCBIfam" id="NF003652">
    <property type="entry name" value="PRK05286.2-5"/>
    <property type="match status" value="1"/>
</dbReference>
<feature type="binding site" evidence="11">
    <location>
        <position position="176"/>
    </location>
    <ligand>
        <name>substrate</name>
    </ligand>
</feature>
<dbReference type="STRING" id="1549855.AY555_00590"/>
<dbReference type="GO" id="GO:0106430">
    <property type="term" value="F:dihydroorotate dehydrogenase (quinone) activity"/>
    <property type="evidence" value="ECO:0007669"/>
    <property type="project" value="UniProtKB-EC"/>
</dbReference>
<dbReference type="InterPro" id="IPR013785">
    <property type="entry name" value="Aldolase_TIM"/>
</dbReference>
<comment type="function">
    <text evidence="1 11">Catalyzes the conversion of dihydroorotate to orotate with quinone as electron acceptor.</text>
</comment>
<evidence type="ECO:0000259" key="12">
    <source>
        <dbReference type="Pfam" id="PF01180"/>
    </source>
</evidence>
<dbReference type="InterPro" id="IPR005719">
    <property type="entry name" value="Dihydroorotate_DH_2"/>
</dbReference>
<dbReference type="InterPro" id="IPR001295">
    <property type="entry name" value="Dihydroorotate_DH_CS"/>
</dbReference>
<keyword evidence="8 11" id="KW-0560">Oxidoreductase</keyword>
<evidence type="ECO:0000256" key="10">
    <source>
        <dbReference type="ARBA" id="ARBA00048639"/>
    </source>
</evidence>
<dbReference type="GO" id="GO:0005886">
    <property type="term" value="C:plasma membrane"/>
    <property type="evidence" value="ECO:0007669"/>
    <property type="project" value="UniProtKB-SubCell"/>
</dbReference>
<dbReference type="NCBIfam" id="NF003645">
    <property type="entry name" value="PRK05286.1-2"/>
    <property type="match status" value="1"/>
</dbReference>
<dbReference type="GO" id="GO:0044205">
    <property type="term" value="P:'de novo' UMP biosynthetic process"/>
    <property type="evidence" value="ECO:0007669"/>
    <property type="project" value="UniProtKB-UniRule"/>
</dbReference>
<feature type="binding site" evidence="11">
    <location>
        <position position="87"/>
    </location>
    <ligand>
        <name>FMN</name>
        <dbReference type="ChEBI" id="CHEBI:58210"/>
    </ligand>
</feature>
<comment type="catalytic activity">
    <reaction evidence="10 11">
        <text>(S)-dihydroorotate + a quinone = orotate + a quinol</text>
        <dbReference type="Rhea" id="RHEA:30187"/>
        <dbReference type="ChEBI" id="CHEBI:24646"/>
        <dbReference type="ChEBI" id="CHEBI:30839"/>
        <dbReference type="ChEBI" id="CHEBI:30864"/>
        <dbReference type="ChEBI" id="CHEBI:132124"/>
        <dbReference type="EC" id="1.3.5.2"/>
    </reaction>
</comment>
<dbReference type="RefSeq" id="WP_066132041.1">
    <property type="nucleotide sequence ID" value="NZ_CP014525.1"/>
</dbReference>
<feature type="binding site" evidence="11">
    <location>
        <position position="176"/>
    </location>
    <ligand>
        <name>FMN</name>
        <dbReference type="ChEBI" id="CHEBI:58210"/>
    </ligand>
</feature>
<feature type="binding site" evidence="11">
    <location>
        <position position="297"/>
    </location>
    <ligand>
        <name>FMN</name>
        <dbReference type="ChEBI" id="CHEBI:58210"/>
    </ligand>
</feature>
<comment type="subunit">
    <text evidence="11">Monomer.</text>
</comment>
<accession>A0A143DB88</accession>
<comment type="subcellular location">
    <subcellularLocation>
        <location evidence="11">Cell membrane</location>
        <topology evidence="11">Peripheral membrane protein</topology>
    </subcellularLocation>
    <subcellularLocation>
        <location evidence="2">Membrane</location>
    </subcellularLocation>
</comment>
<dbReference type="Pfam" id="PF01180">
    <property type="entry name" value="DHO_dh"/>
    <property type="match status" value="1"/>
</dbReference>
<keyword evidence="7 11" id="KW-0665">Pyrimidine biosynthesis</keyword>
<dbReference type="HAMAP" id="MF_00225">
    <property type="entry name" value="DHO_dh_type2"/>
    <property type="match status" value="1"/>
</dbReference>
<dbReference type="PANTHER" id="PTHR48109">
    <property type="entry name" value="DIHYDROOROTATE DEHYDROGENASE (QUINONE), MITOCHONDRIAL-RELATED"/>
    <property type="match status" value="1"/>
</dbReference>
<feature type="binding site" evidence="11">
    <location>
        <position position="145"/>
    </location>
    <ligand>
        <name>FMN</name>
        <dbReference type="ChEBI" id="CHEBI:58210"/>
    </ligand>
</feature>
<feature type="binding site" evidence="11">
    <location>
        <begin position="318"/>
        <end position="319"/>
    </location>
    <ligand>
        <name>FMN</name>
        <dbReference type="ChEBI" id="CHEBI:58210"/>
    </ligand>
</feature>
<feature type="binding site" evidence="11">
    <location>
        <position position="245"/>
    </location>
    <ligand>
        <name>FMN</name>
        <dbReference type="ChEBI" id="CHEBI:58210"/>
    </ligand>
</feature>
<evidence type="ECO:0000256" key="4">
    <source>
        <dbReference type="ARBA" id="ARBA00005359"/>
    </source>
</evidence>
<dbReference type="NCBIfam" id="TIGR01036">
    <property type="entry name" value="pyrD_sub2"/>
    <property type="match status" value="1"/>
</dbReference>
<feature type="binding site" evidence="11">
    <location>
        <begin position="246"/>
        <end position="247"/>
    </location>
    <ligand>
        <name>substrate</name>
    </ligand>
</feature>
<keyword evidence="14" id="KW-1185">Reference proteome</keyword>
<dbReference type="AlphaFoldDB" id="A0A143DB88"/>
<feature type="binding site" evidence="11">
    <location>
        <position position="67"/>
    </location>
    <ligand>
        <name>substrate</name>
    </ligand>
</feature>
<feature type="binding site" evidence="11">
    <location>
        <position position="181"/>
    </location>
    <ligand>
        <name>substrate</name>
    </ligand>
</feature>
<dbReference type="EC" id="1.3.5.2" evidence="11"/>
<comment type="similarity">
    <text evidence="4 11">Belongs to the dihydroorotate dehydrogenase family. Type 2 subfamily.</text>
</comment>
<evidence type="ECO:0000256" key="8">
    <source>
        <dbReference type="ARBA" id="ARBA00023002"/>
    </source>
</evidence>
<organism evidence="13 14">
    <name type="scientific">Haematospirillum jordaniae</name>
    <dbReference type="NCBI Taxonomy" id="1549855"/>
    <lineage>
        <taxon>Bacteria</taxon>
        <taxon>Pseudomonadati</taxon>
        <taxon>Pseudomonadota</taxon>
        <taxon>Alphaproteobacteria</taxon>
        <taxon>Rhodospirillales</taxon>
        <taxon>Novispirillaceae</taxon>
        <taxon>Haematospirillum</taxon>
    </lineage>
</organism>
<dbReference type="PROSITE" id="PS00911">
    <property type="entry name" value="DHODEHASE_1"/>
    <property type="match status" value="1"/>
</dbReference>
<reference evidence="13 14" key="1">
    <citation type="submission" date="2016-02" db="EMBL/GenBank/DDBJ databases">
        <title>Complete Genome of H5569, the type strain of the newly described species Haematospirillium jordaniae.</title>
        <authorList>
            <person name="Nicholson A.C."/>
            <person name="Humrighouse B.W."/>
            <person name="Loparov V."/>
            <person name="McQuiston J.R."/>
        </authorList>
    </citation>
    <scope>NUCLEOTIDE SEQUENCE [LARGE SCALE GENOMIC DNA]</scope>
    <source>
        <strain evidence="13 14">H5569</strain>
    </source>
</reference>
<evidence type="ECO:0000256" key="6">
    <source>
        <dbReference type="ARBA" id="ARBA00022643"/>
    </source>
</evidence>
<comment type="cofactor">
    <cofactor evidence="11">
        <name>FMN</name>
        <dbReference type="ChEBI" id="CHEBI:58210"/>
    </cofactor>
    <text evidence="11">Binds 1 FMN per subunit.</text>
</comment>
<name>A0A143DB88_9PROT</name>
<comment type="pathway">
    <text evidence="3 11">Pyrimidine metabolism; UMP biosynthesis via de novo pathway; orotate from (S)-dihydroorotate (quinone route): step 1/1.</text>
</comment>
<dbReference type="CDD" id="cd04738">
    <property type="entry name" value="DHOD_2_like"/>
    <property type="match status" value="1"/>
</dbReference>
<evidence type="ECO:0000313" key="13">
    <source>
        <dbReference type="EMBL" id="AMW33916.1"/>
    </source>
</evidence>
<feature type="active site" description="Nucleophile" evidence="11">
    <location>
        <position position="179"/>
    </location>
</feature>